<dbReference type="AlphaFoldDB" id="H0XHT0"/>
<feature type="transmembrane region" description="Helical" evidence="11">
    <location>
        <begin position="268"/>
        <end position="288"/>
    </location>
</feature>
<evidence type="ECO:0000256" key="6">
    <source>
        <dbReference type="ARBA" id="ARBA00022989"/>
    </source>
</evidence>
<evidence type="ECO:0000256" key="7">
    <source>
        <dbReference type="ARBA" id="ARBA00023040"/>
    </source>
</evidence>
<dbReference type="Proteomes" id="UP000005225">
    <property type="component" value="Unassembled WGS sequence"/>
</dbReference>
<dbReference type="SUPFAM" id="SSF81321">
    <property type="entry name" value="Family A G protein-coupled receptor-like"/>
    <property type="match status" value="1"/>
</dbReference>
<reference evidence="13" key="3">
    <citation type="submission" date="2025-09" db="UniProtKB">
        <authorList>
            <consortium name="Ensembl"/>
        </authorList>
    </citation>
    <scope>IDENTIFICATION</scope>
</reference>
<dbReference type="InParanoid" id="H0XHT0"/>
<keyword evidence="9" id="KW-0675">Receptor</keyword>
<evidence type="ECO:0000256" key="3">
    <source>
        <dbReference type="ARBA" id="ARBA00022606"/>
    </source>
</evidence>
<name>H0XHT0_OTOGA</name>
<feature type="transmembrane region" description="Helical" evidence="11">
    <location>
        <begin position="92"/>
        <end position="113"/>
    </location>
</feature>
<keyword evidence="5" id="KW-0552">Olfaction</keyword>
<dbReference type="FunCoup" id="H0XHT0">
    <property type="interactions" value="31"/>
</dbReference>
<evidence type="ECO:0000256" key="9">
    <source>
        <dbReference type="ARBA" id="ARBA00023170"/>
    </source>
</evidence>
<gene>
    <name evidence="13" type="primary">OR14A2</name>
</gene>
<dbReference type="GeneTree" id="ENSGT01050000244828"/>
<keyword evidence="7" id="KW-0297">G-protein coupled receptor</keyword>
<dbReference type="InterPro" id="IPR050516">
    <property type="entry name" value="Olfactory_GPCR"/>
</dbReference>
<dbReference type="InterPro" id="IPR000725">
    <property type="entry name" value="Olfact_rcpt"/>
</dbReference>
<protein>
    <submittedName>
        <fullName evidence="13">Olfactory receptor family 14 subfamily A member 2</fullName>
    </submittedName>
</protein>
<dbReference type="Ensembl" id="ENSOGAT00000014792.2">
    <property type="protein sequence ID" value="ENSOGAP00000015670.1"/>
    <property type="gene ID" value="ENSOGAG00000014788.2"/>
</dbReference>
<proteinExistence type="predicted"/>
<dbReference type="InterPro" id="IPR017452">
    <property type="entry name" value="GPCR_Rhodpsn_7TM"/>
</dbReference>
<evidence type="ECO:0000256" key="10">
    <source>
        <dbReference type="ARBA" id="ARBA00023224"/>
    </source>
</evidence>
<reference evidence="14" key="1">
    <citation type="submission" date="2011-03" db="EMBL/GenBank/DDBJ databases">
        <title>Version 3 of the genome sequence of Otolemur garnettii (Bushbaby).</title>
        <authorList>
            <consortium name="The Broad Institute Genome Sequencing Platform"/>
            <person name="Di Palma F."/>
            <person name="Johnson J."/>
            <person name="Lander E.S."/>
            <person name="Lindblad-Toh K."/>
            <person name="Jaffe D.B."/>
            <person name="Gnerre S."/>
            <person name="MacCallum I."/>
            <person name="Przybylski D."/>
            <person name="Ribeiro F.J."/>
            <person name="Burton J.N."/>
            <person name="Walker B.J."/>
            <person name="Sharpe T."/>
            <person name="Hall G."/>
        </authorList>
    </citation>
    <scope>NUCLEOTIDE SEQUENCE [LARGE SCALE GENOMIC DNA]</scope>
</reference>
<evidence type="ECO:0000256" key="1">
    <source>
        <dbReference type="ARBA" id="ARBA00004651"/>
    </source>
</evidence>
<keyword evidence="4 11" id="KW-0812">Transmembrane</keyword>
<dbReference type="eggNOG" id="ENOG502SHXQ">
    <property type="taxonomic scope" value="Eukaryota"/>
</dbReference>
<keyword evidence="2" id="KW-1003">Cell membrane</keyword>
<dbReference type="HOGENOM" id="CLU_012526_0_1_1"/>
<keyword evidence="3" id="KW-0716">Sensory transduction</keyword>
<evidence type="ECO:0000313" key="13">
    <source>
        <dbReference type="Ensembl" id="ENSOGAP00000015670.1"/>
    </source>
</evidence>
<evidence type="ECO:0000313" key="14">
    <source>
        <dbReference type="Proteomes" id="UP000005225"/>
    </source>
</evidence>
<dbReference type="PRINTS" id="PR00245">
    <property type="entry name" value="OLFACTORYR"/>
</dbReference>
<keyword evidence="14" id="KW-1185">Reference proteome</keyword>
<feature type="transmembrane region" description="Helical" evidence="11">
    <location>
        <begin position="192"/>
        <end position="219"/>
    </location>
</feature>
<keyword evidence="6 11" id="KW-1133">Transmembrane helix</keyword>
<dbReference type="PANTHER" id="PTHR26452">
    <property type="entry name" value="OLFACTORY RECEPTOR"/>
    <property type="match status" value="1"/>
</dbReference>
<dbReference type="OMA" id="AYFVYLK"/>
<keyword evidence="10" id="KW-0807">Transducer</keyword>
<dbReference type="Gene3D" id="1.20.1070.10">
    <property type="entry name" value="Rhodopsin 7-helix transmembrane proteins"/>
    <property type="match status" value="1"/>
</dbReference>
<keyword evidence="8 11" id="KW-0472">Membrane</keyword>
<feature type="domain" description="G-protein coupled receptors family 1 profile" evidence="12">
    <location>
        <begin position="39"/>
        <end position="286"/>
    </location>
</feature>
<evidence type="ECO:0000259" key="12">
    <source>
        <dbReference type="PROSITE" id="PS50262"/>
    </source>
</evidence>
<sequence>MAGKTSVVGHVLYVFYKLRENLYLFCVYVSLLLFSGLTAGPGIITLINLNLQLKTPMNFFLKNSSLLDVFPVSVLISKFMVKSHTHNNSIYILGYAFQLPLMTSFSASEIFVLTAMFQDHHVAICCTLNYEVIMNDDACVLMASVSWATGELFGAIHMAGIFSMPFCGSNVIPQFFCDVPSLLKIFSSQKLIVMYTSIGIGTCLCTSCFICIMIFYFIFSTVLKIPTSKVQSKAFSICLPHLFFTVFMITTCFVYLKPPSNIPSVINRLLSVICTMIPAMLNPVFYSLRNND</sequence>
<dbReference type="PROSITE" id="PS50262">
    <property type="entry name" value="G_PROTEIN_RECEP_F1_2"/>
    <property type="match status" value="1"/>
</dbReference>
<dbReference type="GO" id="GO:0005886">
    <property type="term" value="C:plasma membrane"/>
    <property type="evidence" value="ECO:0007669"/>
    <property type="project" value="UniProtKB-SubCell"/>
</dbReference>
<feature type="transmembrane region" description="Helical" evidence="11">
    <location>
        <begin position="234"/>
        <end position="256"/>
    </location>
</feature>
<evidence type="ECO:0000256" key="2">
    <source>
        <dbReference type="ARBA" id="ARBA00022475"/>
    </source>
</evidence>
<reference evidence="13" key="2">
    <citation type="submission" date="2025-08" db="UniProtKB">
        <authorList>
            <consortium name="Ensembl"/>
        </authorList>
    </citation>
    <scope>IDENTIFICATION</scope>
</reference>
<evidence type="ECO:0000256" key="4">
    <source>
        <dbReference type="ARBA" id="ARBA00022692"/>
    </source>
</evidence>
<dbReference type="GO" id="GO:0004984">
    <property type="term" value="F:olfactory receptor activity"/>
    <property type="evidence" value="ECO:0007669"/>
    <property type="project" value="InterPro"/>
</dbReference>
<comment type="subcellular location">
    <subcellularLocation>
        <location evidence="1">Cell membrane</location>
        <topology evidence="1">Multi-pass membrane protein</topology>
    </subcellularLocation>
</comment>
<accession>H0XHT0</accession>
<feature type="transmembrane region" description="Helical" evidence="11">
    <location>
        <begin position="22"/>
        <end position="47"/>
    </location>
</feature>
<evidence type="ECO:0000256" key="5">
    <source>
        <dbReference type="ARBA" id="ARBA00022725"/>
    </source>
</evidence>
<organism evidence="13 14">
    <name type="scientific">Otolemur garnettii</name>
    <name type="common">Small-eared galago</name>
    <name type="synonym">Garnett's greater bushbaby</name>
    <dbReference type="NCBI Taxonomy" id="30611"/>
    <lineage>
        <taxon>Eukaryota</taxon>
        <taxon>Metazoa</taxon>
        <taxon>Chordata</taxon>
        <taxon>Craniata</taxon>
        <taxon>Vertebrata</taxon>
        <taxon>Euteleostomi</taxon>
        <taxon>Mammalia</taxon>
        <taxon>Eutheria</taxon>
        <taxon>Euarchontoglires</taxon>
        <taxon>Primates</taxon>
        <taxon>Strepsirrhini</taxon>
        <taxon>Lorisiformes</taxon>
        <taxon>Galagidae</taxon>
        <taxon>Otolemur</taxon>
    </lineage>
</organism>
<dbReference type="EMBL" id="AAQR03180268">
    <property type="status" value="NOT_ANNOTATED_CDS"/>
    <property type="molecule type" value="Genomic_DNA"/>
</dbReference>
<evidence type="ECO:0000256" key="8">
    <source>
        <dbReference type="ARBA" id="ARBA00023136"/>
    </source>
</evidence>
<dbReference type="STRING" id="30611.ENSOGAP00000015670"/>
<dbReference type="Pfam" id="PF13853">
    <property type="entry name" value="7tm_4"/>
    <property type="match status" value="1"/>
</dbReference>
<evidence type="ECO:0000256" key="11">
    <source>
        <dbReference type="SAM" id="Phobius"/>
    </source>
</evidence>
<dbReference type="GO" id="GO:0004930">
    <property type="term" value="F:G protein-coupled receptor activity"/>
    <property type="evidence" value="ECO:0007669"/>
    <property type="project" value="UniProtKB-KW"/>
</dbReference>